<evidence type="ECO:0000313" key="13">
    <source>
        <dbReference type="Proteomes" id="UP000426246"/>
    </source>
</evidence>
<comment type="pathway">
    <text evidence="1">Nucleotide-sugar biosynthesis; UDP-alpha-D-glucuronate biosynthesis; UDP-alpha-D-glucuronate from UDP-alpha-D-glucose: step 1/1.</text>
</comment>
<dbReference type="SUPFAM" id="SSF48179">
    <property type="entry name" value="6-phosphogluconate dehydrogenase C-terminal domain-like"/>
    <property type="match status" value="1"/>
</dbReference>
<dbReference type="Pfam" id="PF03720">
    <property type="entry name" value="UDPG_MGDP_dh_C"/>
    <property type="match status" value="1"/>
</dbReference>
<dbReference type="SMART" id="SM00984">
    <property type="entry name" value="UDPG_MGDP_dh_C"/>
    <property type="match status" value="1"/>
</dbReference>
<dbReference type="InterPro" id="IPR036220">
    <property type="entry name" value="UDP-Glc/GDP-Man_DH_C_sf"/>
</dbReference>
<organism evidence="12 13">
    <name type="scientific">Paenibacillus psychroresistens</name>
    <dbReference type="NCBI Taxonomy" id="1778678"/>
    <lineage>
        <taxon>Bacteria</taxon>
        <taxon>Bacillati</taxon>
        <taxon>Bacillota</taxon>
        <taxon>Bacilli</taxon>
        <taxon>Bacillales</taxon>
        <taxon>Paenibacillaceae</taxon>
        <taxon>Paenibacillus</taxon>
    </lineage>
</organism>
<evidence type="ECO:0000256" key="7">
    <source>
        <dbReference type="PIRNR" id="PIRNR000124"/>
    </source>
</evidence>
<dbReference type="SUPFAM" id="SSF51735">
    <property type="entry name" value="NAD(P)-binding Rossmann-fold domains"/>
    <property type="match status" value="1"/>
</dbReference>
<name>A0A6B8RW40_9BACL</name>
<feature type="active site" description="Nucleophile" evidence="8">
    <location>
        <position position="266"/>
    </location>
</feature>
<feature type="binding site" evidence="10">
    <location>
        <position position="336"/>
    </location>
    <ligand>
        <name>NAD(+)</name>
        <dbReference type="ChEBI" id="CHEBI:57540"/>
    </ligand>
</feature>
<dbReference type="GO" id="GO:0051287">
    <property type="term" value="F:NAD binding"/>
    <property type="evidence" value="ECO:0007669"/>
    <property type="project" value="InterPro"/>
</dbReference>
<evidence type="ECO:0000256" key="6">
    <source>
        <dbReference type="ARBA" id="ARBA00047473"/>
    </source>
</evidence>
<feature type="binding site" evidence="10">
    <location>
        <position position="158"/>
    </location>
    <ligand>
        <name>NAD(+)</name>
        <dbReference type="ChEBI" id="CHEBI:57540"/>
    </ligand>
</feature>
<evidence type="ECO:0000259" key="11">
    <source>
        <dbReference type="SMART" id="SM00984"/>
    </source>
</evidence>
<dbReference type="PIRSF" id="PIRSF000124">
    <property type="entry name" value="UDPglc_GDPman_dh"/>
    <property type="match status" value="1"/>
</dbReference>
<feature type="binding site" evidence="10">
    <location>
        <position position="30"/>
    </location>
    <ligand>
        <name>NAD(+)</name>
        <dbReference type="ChEBI" id="CHEBI:57540"/>
    </ligand>
</feature>
<proteinExistence type="inferred from homology"/>
<dbReference type="InterPro" id="IPR036291">
    <property type="entry name" value="NAD(P)-bd_dom_sf"/>
</dbReference>
<dbReference type="InterPro" id="IPR017476">
    <property type="entry name" value="UDP-Glc/GDP-Man"/>
</dbReference>
<feature type="binding site" evidence="9">
    <location>
        <begin position="255"/>
        <end position="259"/>
    </location>
    <ligand>
        <name>substrate</name>
    </ligand>
</feature>
<dbReference type="UniPathway" id="UPA00038">
    <property type="reaction ID" value="UER00491"/>
</dbReference>
<evidence type="ECO:0000256" key="3">
    <source>
        <dbReference type="ARBA" id="ARBA00012954"/>
    </source>
</evidence>
<evidence type="ECO:0000256" key="5">
    <source>
        <dbReference type="ARBA" id="ARBA00023027"/>
    </source>
</evidence>
<keyword evidence="4 7" id="KW-0560">Oxidoreductase</keyword>
<dbReference type="Pfam" id="PF03721">
    <property type="entry name" value="UDPG_MGDP_dh_N"/>
    <property type="match status" value="1"/>
</dbReference>
<feature type="binding site" evidence="9">
    <location>
        <position position="329"/>
    </location>
    <ligand>
        <name>substrate</name>
    </ligand>
</feature>
<dbReference type="AlphaFoldDB" id="A0A6B8RW40"/>
<feature type="binding site" evidence="10">
    <location>
        <position position="86"/>
    </location>
    <ligand>
        <name>NAD(+)</name>
        <dbReference type="ChEBI" id="CHEBI:57540"/>
    </ligand>
</feature>
<dbReference type="InterPro" id="IPR008927">
    <property type="entry name" value="6-PGluconate_DH-like_C_sf"/>
</dbReference>
<keyword evidence="5 7" id="KW-0520">NAD</keyword>
<dbReference type="Proteomes" id="UP000426246">
    <property type="component" value="Chromosome"/>
</dbReference>
<dbReference type="GO" id="GO:0006065">
    <property type="term" value="P:UDP-glucuronate biosynthetic process"/>
    <property type="evidence" value="ECO:0007669"/>
    <property type="project" value="UniProtKB-UniPathway"/>
</dbReference>
<accession>A0A6B8RW40</accession>
<dbReference type="GO" id="GO:0000271">
    <property type="term" value="P:polysaccharide biosynthetic process"/>
    <property type="evidence" value="ECO:0007669"/>
    <property type="project" value="InterPro"/>
</dbReference>
<dbReference type="SUPFAM" id="SSF52413">
    <property type="entry name" value="UDP-glucose/GDP-mannose dehydrogenase C-terminal domain"/>
    <property type="match status" value="1"/>
</dbReference>
<feature type="binding site" evidence="9">
    <location>
        <position position="210"/>
    </location>
    <ligand>
        <name>substrate</name>
    </ligand>
</feature>
<evidence type="ECO:0000256" key="8">
    <source>
        <dbReference type="PIRSR" id="PIRSR500134-1"/>
    </source>
</evidence>
<dbReference type="NCBIfam" id="TIGR03026">
    <property type="entry name" value="NDP-sugDHase"/>
    <property type="match status" value="1"/>
</dbReference>
<dbReference type="Pfam" id="PF00984">
    <property type="entry name" value="UDPG_MGDP_dh"/>
    <property type="match status" value="1"/>
</dbReference>
<evidence type="ECO:0000256" key="2">
    <source>
        <dbReference type="ARBA" id="ARBA00006601"/>
    </source>
</evidence>
<dbReference type="InterPro" id="IPR014027">
    <property type="entry name" value="UDP-Glc/GDP-Man_DH_C"/>
</dbReference>
<dbReference type="InterPro" id="IPR028357">
    <property type="entry name" value="UDPglc_DH_bac"/>
</dbReference>
<sequence>MTVGLLGTGYLGLVHGVGLANFGMKVICTDIDIQKVELLNEGQLPFFEPELASNMRMAMDAGLLIFSNDIKLMIESSPIIFITVGTPTTDEGEADLSNVIEAALMIATYMNEDKAVVIKSTVPVGSTRHIERRIAKELADRKVSTRVEIISNPEFLSEGSAVKDMNHPNRIVIGTQSEYGKKIMNTIYHKYKEKRVPFIYTDLETAELIKYASNAFLATKISFINEFALLAEKTGANIVDISKAMGLDKRIGSAYLQPGAGYGGSCFPKDTAAILNLSNHYGEPLYVVKAAIEANEKQKNRMVEKIANSLAQNGSLKGVKIAILGLSFKPNTDDIREAPSIHIIRRLLDKGAHIQAYCPGGSVKTKQVFKSDEAQIKYYEDEYQCVIAADAVVILTEWSQFYRLNLDRIQTSMKGNLWFDLRNQFVNHKTIRKQFNYQPVGLN</sequence>
<dbReference type="PANTHER" id="PTHR43750">
    <property type="entry name" value="UDP-GLUCOSE 6-DEHYDROGENASE TUAD"/>
    <property type="match status" value="1"/>
</dbReference>
<comment type="catalytic activity">
    <reaction evidence="6 7">
        <text>UDP-alpha-D-glucose + 2 NAD(+) + H2O = UDP-alpha-D-glucuronate + 2 NADH + 3 H(+)</text>
        <dbReference type="Rhea" id="RHEA:23596"/>
        <dbReference type="ChEBI" id="CHEBI:15377"/>
        <dbReference type="ChEBI" id="CHEBI:15378"/>
        <dbReference type="ChEBI" id="CHEBI:57540"/>
        <dbReference type="ChEBI" id="CHEBI:57945"/>
        <dbReference type="ChEBI" id="CHEBI:58052"/>
        <dbReference type="ChEBI" id="CHEBI:58885"/>
        <dbReference type="EC" id="1.1.1.22"/>
    </reaction>
</comment>
<dbReference type="EC" id="1.1.1.22" evidence="3 7"/>
<keyword evidence="13" id="KW-1185">Reference proteome</keyword>
<dbReference type="GO" id="GO:0003979">
    <property type="term" value="F:UDP-glucose 6-dehydrogenase activity"/>
    <property type="evidence" value="ECO:0007669"/>
    <property type="project" value="UniProtKB-EC"/>
</dbReference>
<evidence type="ECO:0000256" key="1">
    <source>
        <dbReference type="ARBA" id="ARBA00004701"/>
    </source>
</evidence>
<evidence type="ECO:0000256" key="10">
    <source>
        <dbReference type="PIRSR" id="PIRSR500134-3"/>
    </source>
</evidence>
<protein>
    <recommendedName>
        <fullName evidence="3 7">UDP-glucose 6-dehydrogenase</fullName>
        <ecNumber evidence="3 7">1.1.1.22</ecNumber>
    </recommendedName>
</protein>
<evidence type="ECO:0000256" key="9">
    <source>
        <dbReference type="PIRSR" id="PIRSR500134-2"/>
    </source>
</evidence>
<feature type="binding site" evidence="10">
    <location>
        <position position="35"/>
    </location>
    <ligand>
        <name>NAD(+)</name>
        <dbReference type="ChEBI" id="CHEBI:57540"/>
    </ligand>
</feature>
<dbReference type="KEGG" id="ppsc:EHS13_03535"/>
<feature type="binding site" evidence="10">
    <location>
        <position position="121"/>
    </location>
    <ligand>
        <name>NAD(+)</name>
        <dbReference type="ChEBI" id="CHEBI:57540"/>
    </ligand>
</feature>
<reference evidence="13" key="1">
    <citation type="submission" date="2018-11" db="EMBL/GenBank/DDBJ databases">
        <title>Complete genome sequence of Paenibacillus sp. ML311-T8.</title>
        <authorList>
            <person name="Nam Y.-D."/>
            <person name="Kang J."/>
            <person name="Chung W.-H."/>
            <person name="Park Y.S."/>
        </authorList>
    </citation>
    <scope>NUCLEOTIDE SEQUENCE [LARGE SCALE GENOMIC DNA]</scope>
    <source>
        <strain evidence="13">ML311-T8</strain>
    </source>
</reference>
<comment type="similarity">
    <text evidence="2 7">Belongs to the UDP-glucose/GDP-mannose dehydrogenase family.</text>
</comment>
<feature type="binding site" evidence="9">
    <location>
        <begin position="155"/>
        <end position="158"/>
    </location>
    <ligand>
        <name>substrate</name>
    </ligand>
</feature>
<dbReference type="EMBL" id="CP034235">
    <property type="protein sequence ID" value="QGQ99939.1"/>
    <property type="molecule type" value="Genomic_DNA"/>
</dbReference>
<feature type="domain" description="UDP-glucose/GDP-mannose dehydrogenase C-terminal" evidence="11">
    <location>
        <begin position="322"/>
        <end position="427"/>
    </location>
</feature>
<dbReference type="PANTHER" id="PTHR43750:SF3">
    <property type="entry name" value="UDP-GLUCOSE 6-DEHYDROGENASE TUAD"/>
    <property type="match status" value="1"/>
</dbReference>
<dbReference type="Gene3D" id="1.20.5.100">
    <property type="entry name" value="Cytochrome c1, transmembrane anchor, C-terminal"/>
    <property type="match status" value="1"/>
</dbReference>
<evidence type="ECO:0000256" key="4">
    <source>
        <dbReference type="ARBA" id="ARBA00023002"/>
    </source>
</evidence>
<dbReference type="InterPro" id="IPR014026">
    <property type="entry name" value="UDP-Glc/GDP-Man_DH_dimer"/>
</dbReference>
<gene>
    <name evidence="12" type="ORF">EHS13_03535</name>
</gene>
<dbReference type="InterPro" id="IPR001732">
    <property type="entry name" value="UDP-Glc/GDP-Man_DH_N"/>
</dbReference>
<dbReference type="Gene3D" id="3.40.50.720">
    <property type="entry name" value="NAD(P)-binding Rossmann-like Domain"/>
    <property type="match status" value="2"/>
</dbReference>
<feature type="binding site" evidence="9">
    <location>
        <position position="263"/>
    </location>
    <ligand>
        <name>substrate</name>
    </ligand>
</feature>
<dbReference type="OrthoDB" id="9803238at2"/>
<dbReference type="PIRSF" id="PIRSF500134">
    <property type="entry name" value="UDPglc_DH_bac"/>
    <property type="match status" value="1"/>
</dbReference>
<feature type="binding site" evidence="10">
    <location>
        <position position="269"/>
    </location>
    <ligand>
        <name>NAD(+)</name>
        <dbReference type="ChEBI" id="CHEBI:57540"/>
    </ligand>
</feature>
<evidence type="ECO:0000313" key="12">
    <source>
        <dbReference type="EMBL" id="QGQ99939.1"/>
    </source>
</evidence>